<feature type="compositionally biased region" description="Low complexity" evidence="1">
    <location>
        <begin position="31"/>
        <end position="43"/>
    </location>
</feature>
<feature type="region of interest" description="Disordered" evidence="1">
    <location>
        <begin position="147"/>
        <end position="176"/>
    </location>
</feature>
<protein>
    <recommendedName>
        <fullName evidence="4">Extensin-like</fullName>
    </recommendedName>
</protein>
<organism evidence="2 3">
    <name type="scientific">Cicer arietinum</name>
    <name type="common">Chickpea</name>
    <name type="synonym">Garbanzo</name>
    <dbReference type="NCBI Taxonomy" id="3827"/>
    <lineage>
        <taxon>Eukaryota</taxon>
        <taxon>Viridiplantae</taxon>
        <taxon>Streptophyta</taxon>
        <taxon>Embryophyta</taxon>
        <taxon>Tracheophyta</taxon>
        <taxon>Spermatophyta</taxon>
        <taxon>Magnoliopsida</taxon>
        <taxon>eudicotyledons</taxon>
        <taxon>Gunneridae</taxon>
        <taxon>Pentapetalae</taxon>
        <taxon>rosids</taxon>
        <taxon>fabids</taxon>
        <taxon>Fabales</taxon>
        <taxon>Fabaceae</taxon>
        <taxon>Papilionoideae</taxon>
        <taxon>50 kb inversion clade</taxon>
        <taxon>NPAAA clade</taxon>
        <taxon>Hologalegina</taxon>
        <taxon>IRL clade</taxon>
        <taxon>Cicereae</taxon>
        <taxon>Cicer</taxon>
    </lineage>
</organism>
<reference evidence="3" key="2">
    <citation type="submission" date="2025-08" db="UniProtKB">
        <authorList>
            <consortium name="RefSeq"/>
        </authorList>
    </citation>
    <scope>IDENTIFICATION</scope>
    <source>
        <tissue evidence="3">Etiolated seedlings</tissue>
    </source>
</reference>
<sequence length="255" mass="28260">MLSLSSFPMLNCLIQPIPRVARTKTRAHKNPTSPLQSSSSSPPVRSPSPAHSPSPPPRPTPPHSSSEKTFSDYLSSSPEPCPQPLSTKLPPLYQCLTPSVSQCPPHLCTTMNPSSNTSSSQRRYMRILAGVGISKNKKVDNTIYIISDDEPSSPQHNSNPQTAPTPQPTTPLPHIIQNPHKCQTLYHRLQNLLPNTIQPKTQPQNRNQGNLNPNLPPHYPSFWPPKNFKSLKKSQKRPPQERSSPPQEQSSPPQE</sequence>
<reference evidence="2" key="1">
    <citation type="journal article" date="2013" name="Nat. Biotechnol.">
        <title>Draft genome sequence of chickpea (Cicer arietinum) provides a resource for trait improvement.</title>
        <authorList>
            <person name="Varshney R.K."/>
            <person name="Song C."/>
            <person name="Saxena R.K."/>
            <person name="Azam S."/>
            <person name="Yu S."/>
            <person name="Sharpe A.G."/>
            <person name="Cannon S."/>
            <person name="Baek J."/>
            <person name="Rosen B.D."/>
            <person name="Tar'an B."/>
            <person name="Millan T."/>
            <person name="Zhang X."/>
            <person name="Ramsay L.D."/>
            <person name="Iwata A."/>
            <person name="Wang Y."/>
            <person name="Nelson W."/>
            <person name="Farmer A.D."/>
            <person name="Gaur P.M."/>
            <person name="Soderlund C."/>
            <person name="Penmetsa R.V."/>
            <person name="Xu C."/>
            <person name="Bharti A.K."/>
            <person name="He W."/>
            <person name="Winter P."/>
            <person name="Zhao S."/>
            <person name="Hane J.K."/>
            <person name="Carrasquilla-Garcia N."/>
            <person name="Condie J.A."/>
            <person name="Upadhyaya H.D."/>
            <person name="Luo M.C."/>
            <person name="Thudi M."/>
            <person name="Gowda C.L."/>
            <person name="Singh N.P."/>
            <person name="Lichtenzveig J."/>
            <person name="Gali K.K."/>
            <person name="Rubio J."/>
            <person name="Nadarajan N."/>
            <person name="Dolezel J."/>
            <person name="Bansal K.C."/>
            <person name="Xu X."/>
            <person name="Edwards D."/>
            <person name="Zhang G."/>
            <person name="Kahl G."/>
            <person name="Gil J."/>
            <person name="Singh K.B."/>
            <person name="Datta S.K."/>
            <person name="Jackson S.A."/>
            <person name="Wang J."/>
            <person name="Cook D.R."/>
        </authorList>
    </citation>
    <scope>NUCLEOTIDE SEQUENCE [LARGE SCALE GENOMIC DNA]</scope>
    <source>
        <strain evidence="2">cv. CDC Frontier</strain>
    </source>
</reference>
<dbReference type="RefSeq" id="XP_004490246.1">
    <property type="nucleotide sequence ID" value="XM_004490189.1"/>
</dbReference>
<evidence type="ECO:0000313" key="3">
    <source>
        <dbReference type="RefSeq" id="XP_004490246.1"/>
    </source>
</evidence>
<feature type="region of interest" description="Disordered" evidence="1">
    <location>
        <begin position="197"/>
        <end position="255"/>
    </location>
</feature>
<dbReference type="Proteomes" id="UP000087171">
    <property type="component" value="Chromosome Ca2"/>
</dbReference>
<evidence type="ECO:0008006" key="4">
    <source>
        <dbReference type="Google" id="ProtNLM"/>
    </source>
</evidence>
<name>A0A1S2XJE7_CICAR</name>
<feature type="compositionally biased region" description="Polar residues" evidence="1">
    <location>
        <begin position="197"/>
        <end position="213"/>
    </location>
</feature>
<feature type="compositionally biased region" description="Pro residues" evidence="1">
    <location>
        <begin position="214"/>
        <end position="223"/>
    </location>
</feature>
<feature type="compositionally biased region" description="Low complexity" evidence="1">
    <location>
        <begin position="241"/>
        <end position="255"/>
    </location>
</feature>
<dbReference type="PaxDb" id="3827-XP_004490246.1"/>
<evidence type="ECO:0000313" key="2">
    <source>
        <dbReference type="Proteomes" id="UP000087171"/>
    </source>
</evidence>
<proteinExistence type="predicted"/>
<accession>A0A1S2XJE7</accession>
<gene>
    <name evidence="3" type="primary">LOC101507240</name>
</gene>
<feature type="compositionally biased region" description="Pro residues" evidence="1">
    <location>
        <begin position="44"/>
        <end position="62"/>
    </location>
</feature>
<keyword evidence="2" id="KW-1185">Reference proteome</keyword>
<feature type="region of interest" description="Disordered" evidence="1">
    <location>
        <begin position="21"/>
        <end position="85"/>
    </location>
</feature>
<evidence type="ECO:0000256" key="1">
    <source>
        <dbReference type="SAM" id="MobiDB-lite"/>
    </source>
</evidence>
<dbReference type="AlphaFoldDB" id="A0A1S2XJE7"/>